<keyword evidence="9" id="KW-0406">Ion transport</keyword>
<evidence type="ECO:0000256" key="5">
    <source>
        <dbReference type="ARBA" id="ARBA00022496"/>
    </source>
</evidence>
<dbReference type="GO" id="GO:0015344">
    <property type="term" value="F:siderophore uptake transmembrane transporter activity"/>
    <property type="evidence" value="ECO:0007669"/>
    <property type="project" value="TreeGrafter"/>
</dbReference>
<sequence>MLITPNALGKANVATSTLSRWVAGLLLGSAIHGFAGADEADPSVKKPVADNTKEAIVTLPTVEVKTEKRTAGYRAETTTVGTKTDTPLIETPQSISIITQEQLQDQRADSLGTALRYTPGVQGETFGFNPRATSLKIRGFDSITTGLFRDGLQLRTPTPSGESFNPEPYGAERIEVLRGPASVLYGQSSPGGLVNFVTKRPPRQAMREIQFLAGNFSRYDGRWDLSGPIDERATFSYRLTGLVRNSGTQVDFINDNRIYIAPALAWRPSERTSLTLLSQFQDEKLGDFQFLPSEGTVLANPNGRLPARRFTGEPGFDKLNRREYAIGYLFEHQLNDAWTLRQNFRYSNNALDRAVVYSAGLQADKRTLNRVAFGNDQQLNTVALDNQAQVKFATGSIGHTVLLGVDYQHFDARSVTTFGNAPSIDIYRPVYGAAVLPPPVIGHNDTVVSQIGVYLQDQIKIHDKWVLSLAGRHDWASTELKNNVRGMRTEQNDSRFTGRAGLVYLSETGLTPYVSYSQSFLPTAGVNLFGQSFSPETAQQYEAGVKFQPTGWNSFITLAAFDLQRQNVRTPDPNNPLNQVQTGEVRVRGVEVEGVANFDFGLNLIASYTYLDAEITKSNVAGEKGERPTQVPEHFASIWGNYTLQKGLLRGLGLGTGVRYTGASYANAPNSFKSPAYTVVDAVIHYDWRQYRFAVNGSNLFNEEAFVCFSGGSFCSFGAQRTVIGSIRYLW</sequence>
<evidence type="ECO:0000256" key="9">
    <source>
        <dbReference type="ARBA" id="ARBA00023065"/>
    </source>
</evidence>
<evidence type="ECO:0000256" key="11">
    <source>
        <dbReference type="ARBA" id="ARBA00023136"/>
    </source>
</evidence>
<dbReference type="InterPro" id="IPR000531">
    <property type="entry name" value="Beta-barrel_TonB"/>
</dbReference>
<dbReference type="EMBL" id="FOUF01000044">
    <property type="protein sequence ID" value="SFM87701.1"/>
    <property type="molecule type" value="Genomic_DNA"/>
</dbReference>
<evidence type="ECO:0000256" key="1">
    <source>
        <dbReference type="ARBA" id="ARBA00004571"/>
    </source>
</evidence>
<proteinExistence type="inferred from homology"/>
<protein>
    <submittedName>
        <fullName evidence="18">Iron complex outermembrane recepter protein</fullName>
    </submittedName>
</protein>
<evidence type="ECO:0000313" key="18">
    <source>
        <dbReference type="EMBL" id="SFM87701.1"/>
    </source>
</evidence>
<keyword evidence="13 14" id="KW-0998">Cell outer membrane</keyword>
<evidence type="ECO:0000256" key="15">
    <source>
        <dbReference type="RuleBase" id="RU003357"/>
    </source>
</evidence>
<evidence type="ECO:0000256" key="6">
    <source>
        <dbReference type="ARBA" id="ARBA00022692"/>
    </source>
</evidence>
<evidence type="ECO:0000259" key="17">
    <source>
        <dbReference type="Pfam" id="PF07715"/>
    </source>
</evidence>
<keyword evidence="3 14" id="KW-0813">Transport</keyword>
<dbReference type="Proteomes" id="UP000199561">
    <property type="component" value="Unassembled WGS sequence"/>
</dbReference>
<dbReference type="Gene3D" id="2.40.170.20">
    <property type="entry name" value="TonB-dependent receptor, beta-barrel domain"/>
    <property type="match status" value="1"/>
</dbReference>
<keyword evidence="11 14" id="KW-0472">Membrane</keyword>
<dbReference type="SUPFAM" id="SSF56935">
    <property type="entry name" value="Porins"/>
    <property type="match status" value="1"/>
</dbReference>
<keyword evidence="4 14" id="KW-1134">Transmembrane beta strand</keyword>
<dbReference type="RefSeq" id="WP_090672380.1">
    <property type="nucleotide sequence ID" value="NZ_FOUF01000044.1"/>
</dbReference>
<dbReference type="InterPro" id="IPR037066">
    <property type="entry name" value="Plug_dom_sf"/>
</dbReference>
<evidence type="ECO:0000256" key="4">
    <source>
        <dbReference type="ARBA" id="ARBA00022452"/>
    </source>
</evidence>
<keyword evidence="8" id="KW-0408">Iron</keyword>
<dbReference type="Pfam" id="PF00593">
    <property type="entry name" value="TonB_dep_Rec_b-barrel"/>
    <property type="match status" value="1"/>
</dbReference>
<dbReference type="Gene3D" id="2.170.130.10">
    <property type="entry name" value="TonB-dependent receptor, plug domain"/>
    <property type="match status" value="1"/>
</dbReference>
<keyword evidence="6 14" id="KW-0812">Transmembrane</keyword>
<dbReference type="PANTHER" id="PTHR32552">
    <property type="entry name" value="FERRICHROME IRON RECEPTOR-RELATED"/>
    <property type="match status" value="1"/>
</dbReference>
<dbReference type="FunFam" id="2.40.170.20:FF:000005">
    <property type="entry name" value="TonB-dependent siderophore receptor"/>
    <property type="match status" value="1"/>
</dbReference>
<dbReference type="InterPro" id="IPR012910">
    <property type="entry name" value="Plug_dom"/>
</dbReference>
<name>A0A1I4UFS0_9PROT</name>
<evidence type="ECO:0000256" key="7">
    <source>
        <dbReference type="ARBA" id="ARBA00022729"/>
    </source>
</evidence>
<dbReference type="STRING" id="52442.SAMN05421880_1449"/>
<dbReference type="Pfam" id="PF07715">
    <property type="entry name" value="Plug"/>
    <property type="match status" value="1"/>
</dbReference>
<reference evidence="18 19" key="1">
    <citation type="submission" date="2016-10" db="EMBL/GenBank/DDBJ databases">
        <authorList>
            <person name="de Groot N.N."/>
        </authorList>
    </citation>
    <scope>NUCLEOTIDE SEQUENCE [LARGE SCALE GENOMIC DNA]</scope>
    <source>
        <strain evidence="18 19">Nm146</strain>
    </source>
</reference>
<keyword evidence="10 15" id="KW-0798">TonB box</keyword>
<comment type="subcellular location">
    <subcellularLocation>
        <location evidence="1 14">Cell outer membrane</location>
        <topology evidence="1 14">Multi-pass membrane protein</topology>
    </subcellularLocation>
</comment>
<keyword evidence="19" id="KW-1185">Reference proteome</keyword>
<evidence type="ECO:0000256" key="10">
    <source>
        <dbReference type="ARBA" id="ARBA00023077"/>
    </source>
</evidence>
<dbReference type="InterPro" id="IPR010105">
    <property type="entry name" value="TonB_sidphr_rcpt"/>
</dbReference>
<dbReference type="PANTHER" id="PTHR32552:SF68">
    <property type="entry name" value="FERRICHROME OUTER MEMBRANE TRANSPORTER_PHAGE RECEPTOR"/>
    <property type="match status" value="1"/>
</dbReference>
<dbReference type="GO" id="GO:0015891">
    <property type="term" value="P:siderophore transport"/>
    <property type="evidence" value="ECO:0007669"/>
    <property type="project" value="InterPro"/>
</dbReference>
<keyword evidence="7" id="KW-0732">Signal</keyword>
<evidence type="ECO:0000256" key="14">
    <source>
        <dbReference type="PROSITE-ProRule" id="PRU01360"/>
    </source>
</evidence>
<dbReference type="AlphaFoldDB" id="A0A1I4UFS0"/>
<dbReference type="PROSITE" id="PS52016">
    <property type="entry name" value="TONB_DEPENDENT_REC_3"/>
    <property type="match status" value="1"/>
</dbReference>
<feature type="domain" description="TonB-dependent receptor-like beta-barrel" evidence="16">
    <location>
        <begin position="272"/>
        <end position="700"/>
    </location>
</feature>
<keyword evidence="12" id="KW-0675">Receptor</keyword>
<keyword evidence="5" id="KW-0410">Iron transport</keyword>
<feature type="domain" description="TonB-dependent receptor plug" evidence="17">
    <location>
        <begin position="88"/>
        <end position="192"/>
    </location>
</feature>
<organism evidence="18 19">
    <name type="scientific">Nitrosomonas nitrosa</name>
    <dbReference type="NCBI Taxonomy" id="52442"/>
    <lineage>
        <taxon>Bacteria</taxon>
        <taxon>Pseudomonadati</taxon>
        <taxon>Pseudomonadota</taxon>
        <taxon>Betaproteobacteria</taxon>
        <taxon>Nitrosomonadales</taxon>
        <taxon>Nitrosomonadaceae</taxon>
        <taxon>Nitrosomonas</taxon>
    </lineage>
</organism>
<accession>A0A1I4UFS0</accession>
<dbReference type="InterPro" id="IPR039426">
    <property type="entry name" value="TonB-dep_rcpt-like"/>
</dbReference>
<dbReference type="FunFam" id="2.170.130.10:FF:000001">
    <property type="entry name" value="Catecholate siderophore TonB-dependent receptor"/>
    <property type="match status" value="1"/>
</dbReference>
<evidence type="ECO:0000256" key="13">
    <source>
        <dbReference type="ARBA" id="ARBA00023237"/>
    </source>
</evidence>
<evidence type="ECO:0000259" key="16">
    <source>
        <dbReference type="Pfam" id="PF00593"/>
    </source>
</evidence>
<evidence type="ECO:0000256" key="3">
    <source>
        <dbReference type="ARBA" id="ARBA00022448"/>
    </source>
</evidence>
<evidence type="ECO:0000256" key="12">
    <source>
        <dbReference type="ARBA" id="ARBA00023170"/>
    </source>
</evidence>
<dbReference type="GO" id="GO:0038023">
    <property type="term" value="F:signaling receptor activity"/>
    <property type="evidence" value="ECO:0007669"/>
    <property type="project" value="InterPro"/>
</dbReference>
<evidence type="ECO:0000256" key="2">
    <source>
        <dbReference type="ARBA" id="ARBA00009810"/>
    </source>
</evidence>
<evidence type="ECO:0000313" key="19">
    <source>
        <dbReference type="Proteomes" id="UP000199561"/>
    </source>
</evidence>
<dbReference type="CDD" id="cd01347">
    <property type="entry name" value="ligand_gated_channel"/>
    <property type="match status" value="1"/>
</dbReference>
<evidence type="ECO:0000256" key="8">
    <source>
        <dbReference type="ARBA" id="ARBA00023004"/>
    </source>
</evidence>
<comment type="similarity">
    <text evidence="2 14 15">Belongs to the TonB-dependent receptor family.</text>
</comment>
<gene>
    <name evidence="18" type="ORF">SAMN05421880_1449</name>
</gene>
<dbReference type="InterPro" id="IPR036942">
    <property type="entry name" value="Beta-barrel_TonB_sf"/>
</dbReference>
<dbReference type="GO" id="GO:0009279">
    <property type="term" value="C:cell outer membrane"/>
    <property type="evidence" value="ECO:0007669"/>
    <property type="project" value="UniProtKB-SubCell"/>
</dbReference>
<dbReference type="NCBIfam" id="TIGR01783">
    <property type="entry name" value="TonB-siderophor"/>
    <property type="match status" value="1"/>
</dbReference>